<dbReference type="SUPFAM" id="SSF48452">
    <property type="entry name" value="TPR-like"/>
    <property type="match status" value="1"/>
</dbReference>
<proteinExistence type="predicted"/>
<dbReference type="Gene3D" id="1.25.40.10">
    <property type="entry name" value="Tetratricopeptide repeat domain"/>
    <property type="match status" value="1"/>
</dbReference>
<evidence type="ECO:0000313" key="2">
    <source>
        <dbReference type="Proteomes" id="UP001170310"/>
    </source>
</evidence>
<protein>
    <recommendedName>
        <fullName evidence="3">Tetratricopeptide repeat protein</fullName>
    </recommendedName>
</protein>
<name>A0AAW7YZF3_9STAP</name>
<feature type="non-terminal residue" evidence="1">
    <location>
        <position position="79"/>
    </location>
</feature>
<dbReference type="EMBL" id="JAUOQO010000917">
    <property type="protein sequence ID" value="MDO6575588.1"/>
    <property type="molecule type" value="Genomic_DNA"/>
</dbReference>
<keyword evidence="2" id="KW-1185">Reference proteome</keyword>
<feature type="non-terminal residue" evidence="1">
    <location>
        <position position="1"/>
    </location>
</feature>
<organism evidence="1 2">
    <name type="scientific">Staphylococcus pasteuri_A</name>
    <dbReference type="NCBI Taxonomy" id="3062664"/>
    <lineage>
        <taxon>Bacteria</taxon>
        <taxon>Bacillati</taxon>
        <taxon>Bacillota</taxon>
        <taxon>Bacilli</taxon>
        <taxon>Bacillales</taxon>
        <taxon>Staphylococcaceae</taxon>
        <taxon>Staphylococcus</taxon>
    </lineage>
</organism>
<evidence type="ECO:0008006" key="3">
    <source>
        <dbReference type="Google" id="ProtNLM"/>
    </source>
</evidence>
<comment type="caution">
    <text evidence="1">The sequence shown here is derived from an EMBL/GenBank/DDBJ whole genome shotgun (WGS) entry which is preliminary data.</text>
</comment>
<gene>
    <name evidence="1" type="ORF">Q4528_15860</name>
</gene>
<dbReference type="InterPro" id="IPR011990">
    <property type="entry name" value="TPR-like_helical_dom_sf"/>
</dbReference>
<accession>A0AAW7YZF3</accession>
<evidence type="ECO:0000313" key="1">
    <source>
        <dbReference type="EMBL" id="MDO6575588.1"/>
    </source>
</evidence>
<dbReference type="RefSeq" id="WP_303522720.1">
    <property type="nucleotide sequence ID" value="NZ_JAUOQO010000917.1"/>
</dbReference>
<sequence length="79" mass="8773">FKDCLRTEPEFSLARFQLALSLLATGQTEDGAVELKELTSATPEYLINFAKGILFSLDNKKDEAIEQLKLGISINNENP</sequence>
<dbReference type="AlphaFoldDB" id="A0AAW7YZF3"/>
<dbReference type="Proteomes" id="UP001170310">
    <property type="component" value="Unassembled WGS sequence"/>
</dbReference>
<reference evidence="1" key="1">
    <citation type="submission" date="2023-07" db="EMBL/GenBank/DDBJ databases">
        <title>Genome content predicts the carbon catabolic preferences of heterotrophic bacteria.</title>
        <authorList>
            <person name="Gralka M."/>
        </authorList>
    </citation>
    <scope>NUCLEOTIDE SEQUENCE</scope>
    <source>
        <strain evidence="1">E2R20</strain>
    </source>
</reference>